<feature type="compositionally biased region" description="Basic residues" evidence="1">
    <location>
        <begin position="1810"/>
        <end position="1820"/>
    </location>
</feature>
<feature type="region of interest" description="Disordered" evidence="1">
    <location>
        <begin position="83"/>
        <end position="111"/>
    </location>
</feature>
<evidence type="ECO:0000313" key="3">
    <source>
        <dbReference type="EMBL" id="CAK0848624.1"/>
    </source>
</evidence>
<feature type="region of interest" description="Disordered" evidence="1">
    <location>
        <begin position="1224"/>
        <end position="1245"/>
    </location>
</feature>
<feature type="compositionally biased region" description="Basic and acidic residues" evidence="1">
    <location>
        <begin position="690"/>
        <end position="700"/>
    </location>
</feature>
<feature type="compositionally biased region" description="Low complexity" evidence="1">
    <location>
        <begin position="939"/>
        <end position="949"/>
    </location>
</feature>
<name>A0ABN9TRB6_9DINO</name>
<feature type="region of interest" description="Disordered" evidence="1">
    <location>
        <begin position="572"/>
        <end position="601"/>
    </location>
</feature>
<dbReference type="Pfam" id="PF14295">
    <property type="entry name" value="PAN_4"/>
    <property type="match status" value="2"/>
</dbReference>
<feature type="region of interest" description="Disordered" evidence="1">
    <location>
        <begin position="1031"/>
        <end position="1173"/>
    </location>
</feature>
<gene>
    <name evidence="3" type="ORF">PCOR1329_LOCUS41516</name>
</gene>
<accession>A0ABN9TRB6</accession>
<dbReference type="EMBL" id="CAUYUJ010014994">
    <property type="protein sequence ID" value="CAK0848624.1"/>
    <property type="molecule type" value="Genomic_DNA"/>
</dbReference>
<dbReference type="Proteomes" id="UP001189429">
    <property type="component" value="Unassembled WGS sequence"/>
</dbReference>
<feature type="region of interest" description="Disordered" evidence="1">
    <location>
        <begin position="1762"/>
        <end position="1820"/>
    </location>
</feature>
<feature type="region of interest" description="Disordered" evidence="1">
    <location>
        <begin position="438"/>
        <end position="496"/>
    </location>
</feature>
<feature type="region of interest" description="Disordered" evidence="1">
    <location>
        <begin position="687"/>
        <end position="718"/>
    </location>
</feature>
<feature type="domain" description="Apple" evidence="2">
    <location>
        <begin position="134"/>
        <end position="169"/>
    </location>
</feature>
<feature type="region of interest" description="Disordered" evidence="1">
    <location>
        <begin position="927"/>
        <end position="955"/>
    </location>
</feature>
<keyword evidence="4" id="KW-1185">Reference proteome</keyword>
<feature type="compositionally biased region" description="Basic and acidic residues" evidence="1">
    <location>
        <begin position="1141"/>
        <end position="1156"/>
    </location>
</feature>
<feature type="domain" description="Apple" evidence="2">
    <location>
        <begin position="230"/>
        <end position="270"/>
    </location>
</feature>
<feature type="region of interest" description="Disordered" evidence="1">
    <location>
        <begin position="1290"/>
        <end position="1381"/>
    </location>
</feature>
<organism evidence="3 4">
    <name type="scientific">Prorocentrum cordatum</name>
    <dbReference type="NCBI Taxonomy" id="2364126"/>
    <lineage>
        <taxon>Eukaryota</taxon>
        <taxon>Sar</taxon>
        <taxon>Alveolata</taxon>
        <taxon>Dinophyceae</taxon>
        <taxon>Prorocentrales</taxon>
        <taxon>Prorocentraceae</taxon>
        <taxon>Prorocentrum</taxon>
    </lineage>
</organism>
<comment type="caution">
    <text evidence="3">The sequence shown here is derived from an EMBL/GenBank/DDBJ whole genome shotgun (WGS) entry which is preliminary data.</text>
</comment>
<proteinExistence type="predicted"/>
<feature type="region of interest" description="Disordered" evidence="1">
    <location>
        <begin position="619"/>
        <end position="648"/>
    </location>
</feature>
<feature type="compositionally biased region" description="Basic residues" evidence="1">
    <location>
        <begin position="1064"/>
        <end position="1076"/>
    </location>
</feature>
<feature type="compositionally biased region" description="Low complexity" evidence="1">
    <location>
        <begin position="838"/>
        <end position="852"/>
    </location>
</feature>
<feature type="compositionally biased region" description="Basic and acidic residues" evidence="1">
    <location>
        <begin position="1077"/>
        <end position="1098"/>
    </location>
</feature>
<feature type="compositionally biased region" description="Basic and acidic residues" evidence="1">
    <location>
        <begin position="1770"/>
        <end position="1781"/>
    </location>
</feature>
<dbReference type="InterPro" id="IPR003609">
    <property type="entry name" value="Pan_app"/>
</dbReference>
<feature type="region of interest" description="Disordered" evidence="1">
    <location>
        <begin position="1"/>
        <end position="30"/>
    </location>
</feature>
<feature type="compositionally biased region" description="Basic and acidic residues" evidence="1">
    <location>
        <begin position="1036"/>
        <end position="1057"/>
    </location>
</feature>
<protein>
    <recommendedName>
        <fullName evidence="2">Apple domain-containing protein</fullName>
    </recommendedName>
</protein>
<sequence length="1820" mass="187955">MLREREPADVTAALTADTDTDAPISNGRENRMQVSTAALAADTDEPATCPEGSPAARPPPWAVRGALCLAAACGAAGLAAAARHRRGGGPPPRSLVVPQEGRDQLEPLPASTAPYELRRRTGCGNWAEILLGSGVLVAGAEECASRCTQRGDCRAFNYQSGGVALHCHAAKEASKAGKGWCYLFAEGCQTGADKCNDLYVPRTAGVNFTLARQGTGCANWERIGMGETTVAGSARQCAGWCSASAGCRGFNWQPSACSDGEQVQRGACILFRSLCAVEENACWDMYEVNGLSLLELTDALRPGSFADPEEALAQFPITVPGCDLAELTLEANVDLQELFLDRVKGTVAGALANEGLETGSIAVELFDGSGSVIANCVIKTGDVAAVASALTARKGEIASDVCSALAAAPGLASVACLGEGACSAGGAIVAKLADGSAGTSAPTLAPTPPSTVATTSTSTSATEASTSTSATEASTSTSVTEASTGTSSTVVSTSLPEPALEISTTVTLSTPEPALEMSTTATLATTTITETTAGSLRTTFTLPAGSIPDDPEAAAAVLKRLAEVLAEETGAHASASLGQQHERRLSAAASGQEVEVTFDPGSPELAALLDERRDELTSKLSETAAAAAREAEDSRAPGAATSASSADCGDGGDHFDAIVYAVLGVGAVGALLLCGYAAVACCHEAKKRGRESPREARERLVPPGEQAPGAGADEGAAVQRAQKLPSVGPGGAEAETNLVEGAAAGATALTVRSTNGFGRGDRVQITSHRGSETKVVCGFDGDTGAMLVHTGLFYAHAMGAFVSKVRGPRPADTTPTGVDDGPPEEPDDAPLMIPPTPRSSSSRSGSHWSGPGDAAEAAGWAVTLEAGSAGRPLGLSLVPVEDDEGGALLVGCVHDESRASDWNGELQATAPPPFCTSEMDTERMGTLPNSGSSKGRHAAGGALEGGPPARCLQRRQGRALRPVREAHRRRLAHSVVRPVRLVAVRGLLPRGLRRGVEGAAVSVTRWQTEVAGGARLRCHGPGVAREDGQVVRGRRRGDELPLRPQDRRLPRLRRPDVGQDAGVHRGRPGRRRRVRRLREAPGREAAGRARTAARREPGAARGRRRAGASAARLPRRGQRGPAQGSGDDDLPLVINIPQVGKRHEVSSRPRTGERALGEPPTLRPKSRAEMAPRAQAQCGMPAPWRGCGLEPHGRLSVHQPGTPPRSGPRATSALRADLHLWDLHTGSDTQGVDPPPGLSGSEAGSRVPPLVDLRAALASDGVQLFSSGSMPCTAASPLLSERFTVADGDRAASGTPLSADWHRVSGDSPSQARQLRSLGSERSATLPWTERVPSESVPAPPTQAPLLPIAEVQPKLGGSNGGPGDLGAEPSAVASCSDPGSLAAPRCTLQTPAMPTAAMRRTQARPEADLGAARTTAAALPPFRASTLSPLPGCRADAHSVAPRANSAPALLAGRSLGAAAMLRATREQAANATTAGAAQLRAVLPWGHSAERSKERADKPTASYRDVVEARAHSGAQASHPRERRGVGRLCSAAPVRPRTAISCVGRSRSAAPAATRSAAFSETMCAIDRRWREHSPGLRPLILDGTDRQSGAAPSTGEVVEAARAEQRGRTSRRKRREPPSVWPASAAGRLVDPALCRPGLYRAPPQACTQLPPGSRAGPAGPAFIAYSNARAGRGHAVAGRLATVVDDVDAGDEILSPRDQTAATRDAAKKLAQTSADRFSGKCDGLCVVKALVDEKRADPRLDLKGARWKVQTIKAAEENGEGSEVDGHARAGRSTEGDIAMAALRGSDAAPEEIDGNGEASLLTRLRRPPSARVR</sequence>
<evidence type="ECO:0000313" key="4">
    <source>
        <dbReference type="Proteomes" id="UP001189429"/>
    </source>
</evidence>
<feature type="region of interest" description="Disordered" evidence="1">
    <location>
        <begin position="1580"/>
        <end position="1627"/>
    </location>
</feature>
<evidence type="ECO:0000259" key="2">
    <source>
        <dbReference type="Pfam" id="PF14295"/>
    </source>
</evidence>
<evidence type="ECO:0000256" key="1">
    <source>
        <dbReference type="SAM" id="MobiDB-lite"/>
    </source>
</evidence>
<reference evidence="3" key="1">
    <citation type="submission" date="2023-10" db="EMBL/GenBank/DDBJ databases">
        <authorList>
            <person name="Chen Y."/>
            <person name="Shah S."/>
            <person name="Dougan E. K."/>
            <person name="Thang M."/>
            <person name="Chan C."/>
        </authorList>
    </citation>
    <scope>NUCLEOTIDE SEQUENCE [LARGE SCALE GENOMIC DNA]</scope>
</reference>
<feature type="region of interest" description="Disordered" evidence="1">
    <location>
        <begin position="1191"/>
        <end position="1211"/>
    </location>
</feature>
<feature type="region of interest" description="Disordered" evidence="1">
    <location>
        <begin position="805"/>
        <end position="854"/>
    </location>
</feature>